<reference evidence="6 7" key="1">
    <citation type="submission" date="2019-12" db="EMBL/GenBank/DDBJ databases">
        <title>Hybrid Genome Assemblies of two High G+C Isolates from Undergraduate Microbiology Courses.</title>
        <authorList>
            <person name="Ne Ville C.J."/>
            <person name="Enright D."/>
            <person name="Hernandez I."/>
            <person name="Dodsworth J."/>
            <person name="Orwin P.M."/>
        </authorList>
    </citation>
    <scope>NUCLEOTIDE SEQUENCE [LARGE SCALE GENOMIC DNA]</scope>
    <source>
        <strain evidence="6 7">CSUSB</strain>
    </source>
</reference>
<dbReference type="OrthoDB" id="9766019at2"/>
<dbReference type="PROSITE" id="PS00297">
    <property type="entry name" value="HSP70_1"/>
    <property type="match status" value="1"/>
</dbReference>
<dbReference type="InterPro" id="IPR029047">
    <property type="entry name" value="HSP70_peptide-bd_sf"/>
</dbReference>
<evidence type="ECO:0000256" key="1">
    <source>
        <dbReference type="ARBA" id="ARBA00007381"/>
    </source>
</evidence>
<gene>
    <name evidence="6" type="ORF">GOQ09_15530</name>
</gene>
<dbReference type="Gene3D" id="3.30.420.40">
    <property type="match status" value="2"/>
</dbReference>
<dbReference type="InterPro" id="IPR043129">
    <property type="entry name" value="ATPase_NBD"/>
</dbReference>
<dbReference type="InterPro" id="IPR018181">
    <property type="entry name" value="Heat_shock_70_CS"/>
</dbReference>
<dbReference type="SUPFAM" id="SSF53067">
    <property type="entry name" value="Actin-like ATPase domain"/>
    <property type="match status" value="2"/>
</dbReference>
<dbReference type="InterPro" id="IPR013126">
    <property type="entry name" value="Hsp_70_fam"/>
</dbReference>
<dbReference type="GO" id="GO:0140662">
    <property type="term" value="F:ATP-dependent protein folding chaperone"/>
    <property type="evidence" value="ECO:0007669"/>
    <property type="project" value="InterPro"/>
</dbReference>
<dbReference type="PRINTS" id="PR00301">
    <property type="entry name" value="HEATSHOCK70"/>
</dbReference>
<dbReference type="PROSITE" id="PS00329">
    <property type="entry name" value="HSP70_2"/>
    <property type="match status" value="1"/>
</dbReference>
<dbReference type="SUPFAM" id="SSF100920">
    <property type="entry name" value="Heat shock protein 70kD (HSP70), peptide-binding domain"/>
    <property type="match status" value="1"/>
</dbReference>
<proteinExistence type="inferred from homology"/>
<sequence length="566" mass="62292">MLVGIDLGTTNSLVCVYRDGKTELIPNSLGHVLTPSAVGVADDGSFIVGLPARERAATHPRLTATAFKRWMGTDHAVTLGQRRMRAEELSALVLGALKADAEAYLGQPVTEAVITVPAYFNDVQRKATQAAGRLAGLKVERLLNEPTAAGLAYGLQERADHSAFLVFDLGGGTFDVSVLEYFEGVIEVRASAGDTRLGGEDFVKVLVDWFVEKIPALNDADKEAIASDNALWRSAEQAKRDLSERETAQLQLQRKEATHTLEVTRAEYEKRCADLLLRLRRPLERALMDAKLDPSGLSEVVLVGGASRMPIVRQVVTRLFGRLPLRTINPDETVARGAAIQAALKERNAALDEVVLTDVMPYSLGIVVSEEIDGRHYPNRFSPIIERNTAVPVSRVQSYSTVQDGQTAITIDVRQGESPIGTENLKLGSLDVQVPAMARGEINVNLRFTYDINGLLEVEAHIPATGQTTQSVIQRSAQVMSEPQIAAALEKLRTLKIHPRDKQENVYLVSRAKRLYEDRLGHARQDVAHALMRFEAALDSQDEHLIRQHRTEFKAYLDSIDKGFVL</sequence>
<evidence type="ECO:0000256" key="3">
    <source>
        <dbReference type="ARBA" id="ARBA00022840"/>
    </source>
</evidence>
<accession>A0A6I6HJ74</accession>
<dbReference type="FunFam" id="3.30.420.40:FF:000071">
    <property type="entry name" value="Molecular chaperone DnaK"/>
    <property type="match status" value="1"/>
</dbReference>
<dbReference type="PROSITE" id="PS01036">
    <property type="entry name" value="HSP70_3"/>
    <property type="match status" value="1"/>
</dbReference>
<dbReference type="Gene3D" id="2.60.34.10">
    <property type="entry name" value="Substrate Binding Domain Of DNAk, Chain A, domain 1"/>
    <property type="match status" value="1"/>
</dbReference>
<dbReference type="PANTHER" id="PTHR19375">
    <property type="entry name" value="HEAT SHOCK PROTEIN 70KDA"/>
    <property type="match status" value="1"/>
</dbReference>
<comment type="similarity">
    <text evidence="1 5">Belongs to the heat shock protein 70 family.</text>
</comment>
<evidence type="ECO:0000256" key="4">
    <source>
        <dbReference type="ARBA" id="ARBA00023186"/>
    </source>
</evidence>
<name>A0A6I6HJ74_VARPD</name>
<dbReference type="Pfam" id="PF00012">
    <property type="entry name" value="HSP70"/>
    <property type="match status" value="2"/>
</dbReference>
<dbReference type="RefSeq" id="WP_157614328.1">
    <property type="nucleotide sequence ID" value="NZ_CP046622.1"/>
</dbReference>
<dbReference type="AlphaFoldDB" id="A0A6I6HJ74"/>
<evidence type="ECO:0000313" key="7">
    <source>
        <dbReference type="Proteomes" id="UP000425817"/>
    </source>
</evidence>
<dbReference type="Proteomes" id="UP000425817">
    <property type="component" value="Chromosome"/>
</dbReference>
<evidence type="ECO:0000313" key="6">
    <source>
        <dbReference type="EMBL" id="QGW82897.1"/>
    </source>
</evidence>
<dbReference type="EMBL" id="CP046622">
    <property type="protein sequence ID" value="QGW82897.1"/>
    <property type="molecule type" value="Genomic_DNA"/>
</dbReference>
<keyword evidence="3 5" id="KW-0067">ATP-binding</keyword>
<evidence type="ECO:0000256" key="5">
    <source>
        <dbReference type="RuleBase" id="RU003322"/>
    </source>
</evidence>
<protein>
    <submittedName>
        <fullName evidence="6">Hsp70 family protein</fullName>
    </submittedName>
</protein>
<dbReference type="Gene3D" id="3.90.640.10">
    <property type="entry name" value="Actin, Chain A, domain 4"/>
    <property type="match status" value="1"/>
</dbReference>
<evidence type="ECO:0000256" key="2">
    <source>
        <dbReference type="ARBA" id="ARBA00022741"/>
    </source>
</evidence>
<keyword evidence="2 5" id="KW-0547">Nucleotide-binding</keyword>
<organism evidence="6 7">
    <name type="scientific">Variovorax paradoxus</name>
    <dbReference type="NCBI Taxonomy" id="34073"/>
    <lineage>
        <taxon>Bacteria</taxon>
        <taxon>Pseudomonadati</taxon>
        <taxon>Pseudomonadota</taxon>
        <taxon>Betaproteobacteria</taxon>
        <taxon>Burkholderiales</taxon>
        <taxon>Comamonadaceae</taxon>
        <taxon>Variovorax</taxon>
    </lineage>
</organism>
<keyword evidence="4" id="KW-0143">Chaperone</keyword>
<dbReference type="GO" id="GO:0005524">
    <property type="term" value="F:ATP binding"/>
    <property type="evidence" value="ECO:0007669"/>
    <property type="project" value="UniProtKB-KW"/>
</dbReference>